<comment type="catalytic activity">
    <reaction evidence="11">
        <text>2 [molybdopterin-synthase sulfur-carrier protein]-C-terminal-Gly-aminoethanethioate + cyclic pyranopterin phosphate + H2O = molybdopterin + 2 [molybdopterin-synthase sulfur-carrier protein]-C-terminal Gly-Gly + 2 H(+)</text>
        <dbReference type="Rhea" id="RHEA:26333"/>
        <dbReference type="Rhea" id="RHEA-COMP:12202"/>
        <dbReference type="Rhea" id="RHEA-COMP:19907"/>
        <dbReference type="ChEBI" id="CHEBI:15377"/>
        <dbReference type="ChEBI" id="CHEBI:15378"/>
        <dbReference type="ChEBI" id="CHEBI:58698"/>
        <dbReference type="ChEBI" id="CHEBI:59648"/>
        <dbReference type="ChEBI" id="CHEBI:90778"/>
        <dbReference type="ChEBI" id="CHEBI:232372"/>
        <dbReference type="EC" id="2.8.1.12"/>
    </reaction>
</comment>
<accession>A0ABT4JPS7</accession>
<dbReference type="SUPFAM" id="SSF54690">
    <property type="entry name" value="Molybdopterin synthase subunit MoaE"/>
    <property type="match status" value="1"/>
</dbReference>
<dbReference type="InterPro" id="IPR003448">
    <property type="entry name" value="Mopterin_biosynth_MoaE"/>
</dbReference>
<dbReference type="CDD" id="cd00756">
    <property type="entry name" value="MoaE"/>
    <property type="match status" value="1"/>
</dbReference>
<comment type="caution">
    <text evidence="12">The sequence shown here is derived from an EMBL/GenBank/DDBJ whole genome shotgun (WGS) entry which is preliminary data.</text>
</comment>
<evidence type="ECO:0000256" key="2">
    <source>
        <dbReference type="ARBA" id="ARBA00005426"/>
    </source>
</evidence>
<evidence type="ECO:0000313" key="13">
    <source>
        <dbReference type="Proteomes" id="UP001149719"/>
    </source>
</evidence>
<dbReference type="EC" id="2.8.1.12" evidence="3"/>
<evidence type="ECO:0000313" key="12">
    <source>
        <dbReference type="EMBL" id="MCZ2720381.1"/>
    </source>
</evidence>
<evidence type="ECO:0000256" key="11">
    <source>
        <dbReference type="ARBA" id="ARBA00049878"/>
    </source>
</evidence>
<evidence type="ECO:0000256" key="10">
    <source>
        <dbReference type="ARBA" id="ARBA00032474"/>
    </source>
</evidence>
<reference evidence="12" key="1">
    <citation type="submission" date="2022-12" db="EMBL/GenBank/DDBJ databases">
        <title>Marinomonas 15G1-11 sp. nov, isolated from marine algae.</title>
        <authorList>
            <person name="Butt M."/>
            <person name="Choi D.G."/>
            <person name="Kim J.M."/>
            <person name="Lee J.K."/>
            <person name="Baek J.H."/>
            <person name="Jeon C.O."/>
        </authorList>
    </citation>
    <scope>NUCLEOTIDE SEQUENCE</scope>
    <source>
        <strain evidence="12">15G1-11</strain>
    </source>
</reference>
<evidence type="ECO:0000256" key="3">
    <source>
        <dbReference type="ARBA" id="ARBA00011950"/>
    </source>
</evidence>
<comment type="similarity">
    <text evidence="2">Belongs to the MoaE family.</text>
</comment>
<keyword evidence="5" id="KW-0501">Molybdenum cofactor biosynthesis</keyword>
<dbReference type="PANTHER" id="PTHR23404">
    <property type="entry name" value="MOLYBDOPTERIN SYNTHASE RELATED"/>
    <property type="match status" value="1"/>
</dbReference>
<dbReference type="EMBL" id="JAPUBN010000006">
    <property type="protein sequence ID" value="MCZ2720381.1"/>
    <property type="molecule type" value="Genomic_DNA"/>
</dbReference>
<dbReference type="Gene3D" id="3.90.1170.40">
    <property type="entry name" value="Molybdopterin biosynthesis MoaE subunit"/>
    <property type="match status" value="1"/>
</dbReference>
<evidence type="ECO:0000256" key="1">
    <source>
        <dbReference type="ARBA" id="ARBA00005046"/>
    </source>
</evidence>
<dbReference type="InterPro" id="IPR036563">
    <property type="entry name" value="MoaE_sf"/>
</dbReference>
<protein>
    <recommendedName>
        <fullName evidence="4">Molybdopterin synthase catalytic subunit</fullName>
        <ecNumber evidence="3">2.8.1.12</ecNumber>
    </recommendedName>
    <alternativeName>
        <fullName evidence="9">MPT synthase subunit 2</fullName>
    </alternativeName>
    <alternativeName>
        <fullName evidence="7">Molybdenum cofactor biosynthesis protein E</fullName>
    </alternativeName>
    <alternativeName>
        <fullName evidence="8">Molybdopterin-converting factor large subunit</fullName>
    </alternativeName>
    <alternativeName>
        <fullName evidence="10">Molybdopterin-converting factor subunit 2</fullName>
    </alternativeName>
</protein>
<comment type="pathway">
    <text evidence="1">Cofactor biosynthesis; molybdopterin biosynthesis.</text>
</comment>
<name>A0ABT4JPS7_9GAMM</name>
<evidence type="ECO:0000256" key="4">
    <source>
        <dbReference type="ARBA" id="ARBA00013858"/>
    </source>
</evidence>
<evidence type="ECO:0000256" key="5">
    <source>
        <dbReference type="ARBA" id="ARBA00023150"/>
    </source>
</evidence>
<dbReference type="Proteomes" id="UP001149719">
    <property type="component" value="Unassembled WGS sequence"/>
</dbReference>
<organism evidence="12 13">
    <name type="scientific">Marinomonas phaeophyticola</name>
    <dbReference type="NCBI Taxonomy" id="3004091"/>
    <lineage>
        <taxon>Bacteria</taxon>
        <taxon>Pseudomonadati</taxon>
        <taxon>Pseudomonadota</taxon>
        <taxon>Gammaproteobacteria</taxon>
        <taxon>Oceanospirillales</taxon>
        <taxon>Oceanospirillaceae</taxon>
        <taxon>Marinomonas</taxon>
    </lineage>
</organism>
<evidence type="ECO:0000256" key="7">
    <source>
        <dbReference type="ARBA" id="ARBA00029745"/>
    </source>
</evidence>
<dbReference type="Pfam" id="PF02391">
    <property type="entry name" value="MoaE"/>
    <property type="match status" value="1"/>
</dbReference>
<gene>
    <name evidence="12" type="ORF">O1D97_01660</name>
</gene>
<sequence>MIQVQEADFCVQSLYEKLKVKNRSGAIAIFVGLVREFQGQNSSDSIDDDHCFQLEHYPGMTEHNLKEIIDDANSRWPLLEVCVVHRFGKLALNDQIVFVGVSAAHRAEAFLACDFIMDYLKSRAAFWKKETTSTGSHWVEAKESDSFSLKRWRES</sequence>
<evidence type="ECO:0000256" key="8">
    <source>
        <dbReference type="ARBA" id="ARBA00030407"/>
    </source>
</evidence>
<keyword evidence="13" id="KW-1185">Reference proteome</keyword>
<comment type="subunit">
    <text evidence="6">Heterotetramer of 2 MoaD subunits and 2 MoaE subunits. Also stable as homodimer. The enzyme changes between these two forms during catalysis.</text>
</comment>
<evidence type="ECO:0000256" key="6">
    <source>
        <dbReference type="ARBA" id="ARBA00026066"/>
    </source>
</evidence>
<evidence type="ECO:0000256" key="9">
    <source>
        <dbReference type="ARBA" id="ARBA00030781"/>
    </source>
</evidence>
<proteinExistence type="inferred from homology"/>